<reference evidence="5" key="2">
    <citation type="submission" date="2024-08" db="UniProtKB">
        <authorList>
            <consortium name="EnsemblMetazoa"/>
        </authorList>
    </citation>
    <scope>IDENTIFICATION</scope>
</reference>
<dbReference type="OrthoDB" id="8177818at2759"/>
<sequence>MVVATLDEIKMFAVGILIVACFSCTSAISNNLTCYQCTRHDLQNCDIRDLKACGSPFDRCAMHVSKNAQEGLVVKRECGLAPCSFDDELMASGLGMQCNPNSDSYSCTYCCKESGCNKSASRANNISTFLLIFCLVLVCLLNVARDFVSPYVPGEKIDFKL</sequence>
<evidence type="ECO:0000313" key="7">
    <source>
        <dbReference type="Proteomes" id="UP000030742"/>
    </source>
</evidence>
<reference evidence="6 7" key="1">
    <citation type="journal article" date="2013" name="Genome Biol.">
        <title>Draft genome of the mountain pine beetle, Dendroctonus ponderosae Hopkins, a major forest pest.</title>
        <authorList>
            <person name="Keeling C.I."/>
            <person name="Yuen M.M."/>
            <person name="Liao N.Y."/>
            <person name="Docking T.R."/>
            <person name="Chan S.K."/>
            <person name="Taylor G.A."/>
            <person name="Palmquist D.L."/>
            <person name="Jackman S.D."/>
            <person name="Nguyen A."/>
            <person name="Li M."/>
            <person name="Henderson H."/>
            <person name="Janes J.K."/>
            <person name="Zhao Y."/>
            <person name="Pandoh P."/>
            <person name="Moore R."/>
            <person name="Sperling F.A."/>
            <person name="Huber D.P."/>
            <person name="Birol I."/>
            <person name="Jones S.J."/>
            <person name="Bohlmann J."/>
        </authorList>
    </citation>
    <scope>NUCLEOTIDE SEQUENCE</scope>
</reference>
<proteinExistence type="predicted"/>
<organism evidence="2">
    <name type="scientific">Dendroctonus ponderosae</name>
    <name type="common">Mountain pine beetle</name>
    <dbReference type="NCBI Taxonomy" id="77166"/>
    <lineage>
        <taxon>Eukaryota</taxon>
        <taxon>Metazoa</taxon>
        <taxon>Ecdysozoa</taxon>
        <taxon>Arthropoda</taxon>
        <taxon>Hexapoda</taxon>
        <taxon>Insecta</taxon>
        <taxon>Pterygota</taxon>
        <taxon>Neoptera</taxon>
        <taxon>Endopterygota</taxon>
        <taxon>Coleoptera</taxon>
        <taxon>Polyphaga</taxon>
        <taxon>Cucujiformia</taxon>
        <taxon>Curculionidae</taxon>
        <taxon>Scolytinae</taxon>
        <taxon>Dendroctonus</taxon>
    </lineage>
</organism>
<dbReference type="EMBL" id="KB735037">
    <property type="protein sequence ID" value="ENN83463.1"/>
    <property type="molecule type" value="Genomic_DNA"/>
</dbReference>
<dbReference type="AlphaFoldDB" id="N6TZ65"/>
<dbReference type="EMBL" id="KB631809">
    <property type="protein sequence ID" value="ERL86335.1"/>
    <property type="molecule type" value="Genomic_DNA"/>
</dbReference>
<evidence type="ECO:0000313" key="6">
    <source>
        <dbReference type="Proteomes" id="UP000019118"/>
    </source>
</evidence>
<dbReference type="Proteomes" id="UP000019118">
    <property type="component" value="Unassembled WGS sequence"/>
</dbReference>
<feature type="non-terminal residue" evidence="2">
    <location>
        <position position="1"/>
    </location>
</feature>
<keyword evidence="1" id="KW-0812">Transmembrane</keyword>
<evidence type="ECO:0000313" key="2">
    <source>
        <dbReference type="EMBL" id="ENN83463.1"/>
    </source>
</evidence>
<dbReference type="EMBL" id="KB630790">
    <property type="protein sequence ID" value="ERL83874.1"/>
    <property type="molecule type" value="Genomic_DNA"/>
</dbReference>
<evidence type="ECO:0000256" key="1">
    <source>
        <dbReference type="SAM" id="Phobius"/>
    </source>
</evidence>
<dbReference type="EnsemblMetazoa" id="XM_019911295.1">
    <property type="protein sequence ID" value="XP_019766854.1"/>
    <property type="gene ID" value="LOC109542183"/>
</dbReference>
<keyword evidence="1" id="KW-1133">Transmembrane helix</keyword>
<protein>
    <recommendedName>
        <fullName evidence="8">Protein sleepless</fullName>
    </recommendedName>
</protein>
<evidence type="ECO:0000313" key="5">
    <source>
        <dbReference type="EnsemblMetazoa" id="XP_019766854.1"/>
    </source>
</evidence>
<name>N6TZ65_DENPD</name>
<evidence type="ECO:0000313" key="3">
    <source>
        <dbReference type="EMBL" id="ERL83874.1"/>
    </source>
</evidence>
<keyword evidence="6" id="KW-1185">Reference proteome</keyword>
<dbReference type="KEGG" id="dpa:109546573"/>
<dbReference type="HOGENOM" id="CLU_1724179_0_0_1"/>
<accession>N6TZ65</accession>
<dbReference type="CDD" id="cd00117">
    <property type="entry name" value="TFP"/>
    <property type="match status" value="1"/>
</dbReference>
<keyword evidence="1" id="KW-0472">Membrane</keyword>
<gene>
    <name evidence="5" type="primary">109542183</name>
    <name evidence="3" type="ORF">D910_01144</name>
    <name evidence="4" type="ORF">D910_03743</name>
    <name evidence="2" type="ORF">YQE_00182</name>
</gene>
<evidence type="ECO:0000313" key="4">
    <source>
        <dbReference type="EMBL" id="ERL86335.1"/>
    </source>
</evidence>
<dbReference type="KEGG" id="dpa:109542183"/>
<feature type="transmembrane region" description="Helical" evidence="1">
    <location>
        <begin position="126"/>
        <end position="144"/>
    </location>
</feature>
<evidence type="ECO:0008006" key="8">
    <source>
        <dbReference type="Google" id="ProtNLM"/>
    </source>
</evidence>
<dbReference type="OMA" id="FCCKENG"/>
<dbReference type="Proteomes" id="UP000030742">
    <property type="component" value="Unassembled WGS sequence"/>
</dbReference>
<dbReference type="EnsemblMetazoa" id="XM_019917571.1">
    <property type="protein sequence ID" value="XP_019773130.1"/>
    <property type="gene ID" value="LOC109546573"/>
</dbReference>